<reference evidence="2" key="1">
    <citation type="journal article" date="2019" name="Int. J. Syst. Evol. Microbiol.">
        <title>The Global Catalogue of Microorganisms (GCM) 10K type strain sequencing project: providing services to taxonomists for standard genome sequencing and annotation.</title>
        <authorList>
            <consortium name="The Broad Institute Genomics Platform"/>
            <consortium name="The Broad Institute Genome Sequencing Center for Infectious Disease"/>
            <person name="Wu L."/>
            <person name="Ma J."/>
        </authorList>
    </citation>
    <scope>NUCLEOTIDE SEQUENCE [LARGE SCALE GENOMIC DNA]</scope>
    <source>
        <strain evidence="2">JCM 16702</strain>
    </source>
</reference>
<dbReference type="EMBL" id="BAAAZG010000018">
    <property type="protein sequence ID" value="GAA4072572.1"/>
    <property type="molecule type" value="Genomic_DNA"/>
</dbReference>
<evidence type="ECO:0008006" key="3">
    <source>
        <dbReference type="Google" id="ProtNLM"/>
    </source>
</evidence>
<proteinExistence type="predicted"/>
<sequence>MRHRAGIAVSAVTAVAAATGGVVVLGTGGDRPGTTVTRPPAVRLVSAQQVLGRAAQAAESRPAVRPRPDQWWYTKAVETGAAAEHGPKPHFSEDWIKLDGTQDASLLRGKLVIYRHTGIGAKRARAEHDRLVSLPADPRKLRSIIYKEVDAMPARDWMVPDRDGQAFGNAAQMLWDAPVTMPPATQAALYRVLATIPGVQIDTGVRDGAGRPAIALSRGFGEQFLMDPVTYQMVARRTVNTGRNVPRSALDGRADPRYNVPKGTIMNDLTRVVTKLVDRPGQR</sequence>
<dbReference type="Proteomes" id="UP001500683">
    <property type="component" value="Unassembled WGS sequence"/>
</dbReference>
<dbReference type="NCBIfam" id="NF038083">
    <property type="entry name" value="CU044_5270_fam"/>
    <property type="match status" value="1"/>
</dbReference>
<evidence type="ECO:0000313" key="1">
    <source>
        <dbReference type="EMBL" id="GAA4072572.1"/>
    </source>
</evidence>
<comment type="caution">
    <text evidence="1">The sequence shown here is derived from an EMBL/GenBank/DDBJ whole genome shotgun (WGS) entry which is preliminary data.</text>
</comment>
<dbReference type="RefSeq" id="WP_344947073.1">
    <property type="nucleotide sequence ID" value="NZ_BAAAZG010000018.1"/>
</dbReference>
<evidence type="ECO:0000313" key="2">
    <source>
        <dbReference type="Proteomes" id="UP001500683"/>
    </source>
</evidence>
<dbReference type="InterPro" id="IPR047789">
    <property type="entry name" value="CU044_5270-like"/>
</dbReference>
<organism evidence="1 2">
    <name type="scientific">Actinomadura miaoliensis</name>
    <dbReference type="NCBI Taxonomy" id="430685"/>
    <lineage>
        <taxon>Bacteria</taxon>
        <taxon>Bacillati</taxon>
        <taxon>Actinomycetota</taxon>
        <taxon>Actinomycetes</taxon>
        <taxon>Streptosporangiales</taxon>
        <taxon>Thermomonosporaceae</taxon>
        <taxon>Actinomadura</taxon>
    </lineage>
</organism>
<accession>A0ABP7VQT3</accession>
<gene>
    <name evidence="1" type="ORF">GCM10022214_30940</name>
</gene>
<protein>
    <recommendedName>
        <fullName evidence="3">CU044_5270 family protein</fullName>
    </recommendedName>
</protein>
<keyword evidence="2" id="KW-1185">Reference proteome</keyword>
<name>A0ABP7VQT3_9ACTN</name>